<dbReference type="Pfam" id="PF21814">
    <property type="entry name" value="DUF6883"/>
    <property type="match status" value="1"/>
</dbReference>
<evidence type="ECO:0000313" key="5">
    <source>
        <dbReference type="Proteomes" id="UP001145799"/>
    </source>
</evidence>
<dbReference type="InterPro" id="IPR049250">
    <property type="entry name" value="DUF6883"/>
</dbReference>
<dbReference type="EMBL" id="JAVDYD010000001">
    <property type="protein sequence ID" value="MDR7340677.1"/>
    <property type="molecule type" value="Genomic_DNA"/>
</dbReference>
<evidence type="ECO:0000313" key="4">
    <source>
        <dbReference type="EMBL" id="MDR7340677.1"/>
    </source>
</evidence>
<dbReference type="Proteomes" id="UP001145799">
    <property type="component" value="Unassembled WGS sequence"/>
</dbReference>
<evidence type="ECO:0000313" key="6">
    <source>
        <dbReference type="Proteomes" id="UP001183604"/>
    </source>
</evidence>
<accession>A0A9X3SW12</accession>
<protein>
    <recommendedName>
        <fullName evidence="2">DUF6883 domain-containing protein</fullName>
    </recommendedName>
</protein>
<gene>
    <name evidence="4" type="ORF">J2S69_004396</name>
    <name evidence="3" type="ORF">O2L01_16540</name>
</gene>
<feature type="compositionally biased region" description="Gly residues" evidence="1">
    <location>
        <begin position="86"/>
        <end position="95"/>
    </location>
</feature>
<evidence type="ECO:0000313" key="3">
    <source>
        <dbReference type="EMBL" id="MDA1386609.1"/>
    </source>
</evidence>
<organism evidence="3 5">
    <name type="scientific">Glycomyces lechevalierae</name>
    <dbReference type="NCBI Taxonomy" id="256034"/>
    <lineage>
        <taxon>Bacteria</taxon>
        <taxon>Bacillati</taxon>
        <taxon>Actinomycetota</taxon>
        <taxon>Actinomycetes</taxon>
        <taxon>Glycomycetales</taxon>
        <taxon>Glycomycetaceae</taxon>
        <taxon>Glycomyces</taxon>
    </lineage>
</organism>
<dbReference type="AlphaFoldDB" id="A0A9X3SW12"/>
<feature type="region of interest" description="Disordered" evidence="1">
    <location>
        <begin position="83"/>
        <end position="118"/>
    </location>
</feature>
<evidence type="ECO:0000259" key="2">
    <source>
        <dbReference type="Pfam" id="PF21814"/>
    </source>
</evidence>
<dbReference type="EMBL" id="JAPZVQ010000010">
    <property type="protein sequence ID" value="MDA1386609.1"/>
    <property type="molecule type" value="Genomic_DNA"/>
</dbReference>
<name>A0A9X3SW12_9ACTN</name>
<dbReference type="Proteomes" id="UP001183604">
    <property type="component" value="Unassembled WGS sequence"/>
</dbReference>
<dbReference type="RefSeq" id="WP_270123080.1">
    <property type="nucleotide sequence ID" value="NZ_BAAAOM010000001.1"/>
</dbReference>
<feature type="compositionally biased region" description="Pro residues" evidence="1">
    <location>
        <begin position="96"/>
        <end position="112"/>
    </location>
</feature>
<sequence>MPSVDELAAAIRAAIDQSRDLIAGLGASREQATGLRDELGTLGVEAKAEQVGSIVDSLEEMQAEASAVTASLESALATAEAIRSGTAGGGGGGASPGPPLSPSAPQPGPNRPGPDLTRAEFDDRKLTKYALNPEHPVGGNKARVIKSRTGFGLNDAAEIKRQILEKAPAAKPIMGDTDEHGTRWKVDVELTGPDGTMEVRTGWIADAAGRTRLVTISFPPKGER</sequence>
<evidence type="ECO:0000256" key="1">
    <source>
        <dbReference type="SAM" id="MobiDB-lite"/>
    </source>
</evidence>
<comment type="caution">
    <text evidence="3">The sequence shown here is derived from an EMBL/GenBank/DDBJ whole genome shotgun (WGS) entry which is preliminary data.</text>
</comment>
<keyword evidence="6" id="KW-1185">Reference proteome</keyword>
<reference evidence="3" key="1">
    <citation type="submission" date="2022-12" db="EMBL/GenBank/DDBJ databases">
        <title>Gycomyces niveus sp.nov., a novel actinomycete isolated from soil in Shouguang.</title>
        <authorList>
            <person name="Yang X."/>
        </authorList>
    </citation>
    <scope>NUCLEOTIDE SEQUENCE</scope>
    <source>
        <strain evidence="3">DSM 44724</strain>
    </source>
</reference>
<feature type="domain" description="DUF6883" evidence="2">
    <location>
        <begin position="114"/>
        <end position="216"/>
    </location>
</feature>
<proteinExistence type="predicted"/>
<reference evidence="4 6" key="2">
    <citation type="submission" date="2023-07" db="EMBL/GenBank/DDBJ databases">
        <title>Sequencing the genomes of 1000 actinobacteria strains.</title>
        <authorList>
            <person name="Klenk H.-P."/>
        </authorList>
    </citation>
    <scope>NUCLEOTIDE SEQUENCE [LARGE SCALE GENOMIC DNA]</scope>
    <source>
        <strain evidence="4 6">DSM 44724</strain>
    </source>
</reference>